<organism evidence="1 2">
    <name type="scientific">Puccinia striiformis f. sp. tritici PST-78</name>
    <dbReference type="NCBI Taxonomy" id="1165861"/>
    <lineage>
        <taxon>Eukaryota</taxon>
        <taxon>Fungi</taxon>
        <taxon>Dikarya</taxon>
        <taxon>Basidiomycota</taxon>
        <taxon>Pucciniomycotina</taxon>
        <taxon>Pucciniomycetes</taxon>
        <taxon>Pucciniales</taxon>
        <taxon>Pucciniaceae</taxon>
        <taxon>Puccinia</taxon>
    </lineage>
</organism>
<dbReference type="EMBL" id="AJIL01000005">
    <property type="protein sequence ID" value="KNF05859.1"/>
    <property type="molecule type" value="Genomic_DNA"/>
</dbReference>
<evidence type="ECO:0000313" key="1">
    <source>
        <dbReference type="EMBL" id="KNF05859.1"/>
    </source>
</evidence>
<sequence>MGKLSKSYVPPIGHQVKLKDSGAAIPQEFRVLPLAPGKDELRERIKIINSNWSKALGGAAKRSLKNKTAFDSKLEKDVISYSLGQSVKLCNKEYAKGQARWFGPFEISKILDNNVYIISSPDGSEYSRPVNGNNLCPLYLRSLITNEMWAAPPAVALRIKQKDTRIAKSAMESMKSLAKLKKGDAPL</sequence>
<dbReference type="Proteomes" id="UP000054564">
    <property type="component" value="Unassembled WGS sequence"/>
</dbReference>
<evidence type="ECO:0000313" key="2">
    <source>
        <dbReference type="Proteomes" id="UP000054564"/>
    </source>
</evidence>
<name>A0A0L0W2Y4_9BASI</name>
<keyword evidence="2" id="KW-1185">Reference proteome</keyword>
<accession>A0A0L0W2Y4</accession>
<dbReference type="STRING" id="1165861.A0A0L0W2Y4"/>
<reference evidence="2" key="1">
    <citation type="submission" date="2014-03" db="EMBL/GenBank/DDBJ databases">
        <title>The Genome Sequence of Puccinia striiformis f. sp. tritici PST-78.</title>
        <authorList>
            <consortium name="The Broad Institute Genome Sequencing Platform"/>
            <person name="Cuomo C."/>
            <person name="Hulbert S."/>
            <person name="Chen X."/>
            <person name="Walker B."/>
            <person name="Young S.K."/>
            <person name="Zeng Q."/>
            <person name="Gargeya S."/>
            <person name="Fitzgerald M."/>
            <person name="Haas B."/>
            <person name="Abouelleil A."/>
            <person name="Alvarado L."/>
            <person name="Arachchi H.M."/>
            <person name="Berlin A.M."/>
            <person name="Chapman S.B."/>
            <person name="Goldberg J."/>
            <person name="Griggs A."/>
            <person name="Gujja S."/>
            <person name="Hansen M."/>
            <person name="Howarth C."/>
            <person name="Imamovic A."/>
            <person name="Larimer J."/>
            <person name="McCowan C."/>
            <person name="Montmayeur A."/>
            <person name="Murphy C."/>
            <person name="Neiman D."/>
            <person name="Pearson M."/>
            <person name="Priest M."/>
            <person name="Roberts A."/>
            <person name="Saif S."/>
            <person name="Shea T."/>
            <person name="Sisk P."/>
            <person name="Sykes S."/>
            <person name="Wortman J."/>
            <person name="Nusbaum C."/>
            <person name="Birren B."/>
        </authorList>
    </citation>
    <scope>NUCLEOTIDE SEQUENCE [LARGE SCALE GENOMIC DNA]</scope>
    <source>
        <strain evidence="2">race PST-78</strain>
    </source>
</reference>
<dbReference type="AlphaFoldDB" id="A0A0L0W2Y4"/>
<protein>
    <submittedName>
        <fullName evidence="1">Uncharacterized protein</fullName>
    </submittedName>
</protein>
<proteinExistence type="predicted"/>
<gene>
    <name evidence="1" type="ORF">PSTG_00853</name>
</gene>
<comment type="caution">
    <text evidence="1">The sequence shown here is derived from an EMBL/GenBank/DDBJ whole genome shotgun (WGS) entry which is preliminary data.</text>
</comment>
<dbReference type="OrthoDB" id="8041940at2759"/>